<keyword evidence="2" id="KW-1185">Reference proteome</keyword>
<organism evidence="1 2">
    <name type="scientific">Entomophthora muscae</name>
    <dbReference type="NCBI Taxonomy" id="34485"/>
    <lineage>
        <taxon>Eukaryota</taxon>
        <taxon>Fungi</taxon>
        <taxon>Fungi incertae sedis</taxon>
        <taxon>Zoopagomycota</taxon>
        <taxon>Entomophthoromycotina</taxon>
        <taxon>Entomophthoromycetes</taxon>
        <taxon>Entomophthorales</taxon>
        <taxon>Entomophthoraceae</taxon>
        <taxon>Entomophthora</taxon>
    </lineage>
</organism>
<comment type="caution">
    <text evidence="1">The sequence shown here is derived from an EMBL/GenBank/DDBJ whole genome shotgun (WGS) entry which is preliminary data.</text>
</comment>
<protein>
    <submittedName>
        <fullName evidence="1">Uncharacterized protein</fullName>
    </submittedName>
</protein>
<name>A0ACC2S8T0_9FUNG</name>
<evidence type="ECO:0000313" key="1">
    <source>
        <dbReference type="EMBL" id="KAJ9058673.1"/>
    </source>
</evidence>
<proteinExistence type="predicted"/>
<sequence>MKIVFLTLLGTSLAAYSDNYKCGKLNNDLMCDPQGKYGPCCSHDGYCGNTTDYCSASNGCQSGCVDLPPLSETAPASCGDGVCDGRTETCSNCPSDCKCNLEYLDKCSTPGHVALTFDDGPDQFAPNLLSTANELNIKLTLFIIGNKLTNATYQEYLKEYYKAGHTIASHTFTHPYLTKLTHAEIRDEMTKTDDAIFDLIGERPIYMRNPYADSDKRTMAILDSMGYKSIFTSLDTEDTIYGDSDPSKILSNVVKGLQADPKVTPHVITQHETLVNSINYLPAIVKEIKERNYTIVDISTCFGTKTAYRSDKCGDKKCTGYIEDCTSCPLDCGSCPVV</sequence>
<evidence type="ECO:0000313" key="2">
    <source>
        <dbReference type="Proteomes" id="UP001165960"/>
    </source>
</evidence>
<gene>
    <name evidence="1" type="ORF">DSO57_1010013</name>
</gene>
<dbReference type="EMBL" id="QTSX02005712">
    <property type="protein sequence ID" value="KAJ9058673.1"/>
    <property type="molecule type" value="Genomic_DNA"/>
</dbReference>
<accession>A0ACC2S8T0</accession>
<dbReference type="Proteomes" id="UP001165960">
    <property type="component" value="Unassembled WGS sequence"/>
</dbReference>
<reference evidence="1" key="1">
    <citation type="submission" date="2022-04" db="EMBL/GenBank/DDBJ databases">
        <title>Genome of the entomopathogenic fungus Entomophthora muscae.</title>
        <authorList>
            <person name="Elya C."/>
            <person name="Lovett B.R."/>
            <person name="Lee E."/>
            <person name="Macias A.M."/>
            <person name="Hajek A.E."/>
            <person name="De Bivort B.L."/>
            <person name="Kasson M.T."/>
            <person name="De Fine Licht H.H."/>
            <person name="Stajich J.E."/>
        </authorList>
    </citation>
    <scope>NUCLEOTIDE SEQUENCE</scope>
    <source>
        <strain evidence="1">Berkeley</strain>
    </source>
</reference>